<dbReference type="OrthoDB" id="361835at2759"/>
<evidence type="ECO:0000313" key="3">
    <source>
        <dbReference type="Proteomes" id="UP000018050"/>
    </source>
</evidence>
<dbReference type="Proteomes" id="UP000018050">
    <property type="component" value="Unassembled WGS sequence"/>
</dbReference>
<evidence type="ECO:0000256" key="1">
    <source>
        <dbReference type="SAM" id="MobiDB-lite"/>
    </source>
</evidence>
<organism evidence="2 3">
    <name type="scientific">Eimeria acervulina</name>
    <name type="common">Coccidian parasite</name>
    <dbReference type="NCBI Taxonomy" id="5801"/>
    <lineage>
        <taxon>Eukaryota</taxon>
        <taxon>Sar</taxon>
        <taxon>Alveolata</taxon>
        <taxon>Apicomplexa</taxon>
        <taxon>Conoidasida</taxon>
        <taxon>Coccidia</taxon>
        <taxon>Eucoccidiorida</taxon>
        <taxon>Eimeriorina</taxon>
        <taxon>Eimeriidae</taxon>
        <taxon>Eimeria</taxon>
    </lineage>
</organism>
<proteinExistence type="predicted"/>
<dbReference type="VEuPathDB" id="ToxoDB:EAH_00062330"/>
<dbReference type="RefSeq" id="XP_013248709.1">
    <property type="nucleotide sequence ID" value="XM_013393255.1"/>
</dbReference>
<gene>
    <name evidence="2" type="ORF">EAH_00062330</name>
</gene>
<sequence length="209" mass="22705">MSDSSDDDVPLKQRVAKKKAAPKKKPVVKEKAPQAAKKKEPTKPKASPKAKAAPRAPRKKAQGEGTAEEEENLLPNDARKYFKQGQKFITPPNGDGTRGFYESLYEENKNSLVALRYLIEWGVLTGTLLHESLPRYFALKEKGAFKGAGGGLQKAFMNGVDQADINAAAKMLNVRLPVGICSRRGFAAAVLASVIGRREEEDIDNPASA</sequence>
<accession>U6GN69</accession>
<evidence type="ECO:0000313" key="2">
    <source>
        <dbReference type="EMBL" id="CDI81625.1"/>
    </source>
</evidence>
<dbReference type="AlphaFoldDB" id="U6GN69"/>
<feature type="compositionally biased region" description="Basic and acidic residues" evidence="1">
    <location>
        <begin position="27"/>
        <end position="43"/>
    </location>
</feature>
<feature type="compositionally biased region" description="Basic residues" evidence="1">
    <location>
        <begin position="14"/>
        <end position="26"/>
    </location>
</feature>
<feature type="region of interest" description="Disordered" evidence="1">
    <location>
        <begin position="1"/>
        <end position="75"/>
    </location>
</feature>
<protein>
    <submittedName>
        <fullName evidence="2">Uncharacterized protein</fullName>
    </submittedName>
</protein>
<dbReference type="GeneID" id="25274303"/>
<keyword evidence="3" id="KW-1185">Reference proteome</keyword>
<dbReference type="OMA" id="IKFCVEY"/>
<reference evidence="2" key="1">
    <citation type="submission" date="2013-10" db="EMBL/GenBank/DDBJ databases">
        <title>Genomic analysis of the causative agents of coccidiosis in chickens.</title>
        <authorList>
            <person name="Reid A.J."/>
            <person name="Blake D."/>
            <person name="Billington K."/>
            <person name="Browne H."/>
            <person name="Dunn M."/>
            <person name="Hung S."/>
            <person name="Kawahara F."/>
            <person name="Miranda-Saavedra D."/>
            <person name="Mourier T."/>
            <person name="Nagra H."/>
            <person name="Otto T.D."/>
            <person name="Rawlings N."/>
            <person name="Sanchez A."/>
            <person name="Sanders M."/>
            <person name="Subramaniam C."/>
            <person name="Tay Y."/>
            <person name="Dear P."/>
            <person name="Doerig C."/>
            <person name="Gruber A."/>
            <person name="Parkinson J."/>
            <person name="Shirley M."/>
            <person name="Wan K.L."/>
            <person name="Berriman M."/>
            <person name="Tomley F."/>
            <person name="Pain A."/>
        </authorList>
    </citation>
    <scope>NUCLEOTIDE SEQUENCE</scope>
    <source>
        <strain evidence="2">Houghton</strain>
    </source>
</reference>
<reference evidence="2" key="2">
    <citation type="submission" date="2013-10" db="EMBL/GenBank/DDBJ databases">
        <authorList>
            <person name="Aslett M."/>
        </authorList>
    </citation>
    <scope>NUCLEOTIDE SEQUENCE</scope>
    <source>
        <strain evidence="2">Houghton</strain>
    </source>
</reference>
<feature type="compositionally biased region" description="Low complexity" evidence="1">
    <location>
        <begin position="44"/>
        <end position="55"/>
    </location>
</feature>
<dbReference type="EMBL" id="HG671741">
    <property type="protein sequence ID" value="CDI81625.1"/>
    <property type="molecule type" value="Genomic_DNA"/>
</dbReference>
<name>U6GN69_EIMAC</name>